<name>A0A2H3CYR9_ARMGA</name>
<dbReference type="STRING" id="47427.A0A2H3CYR9"/>
<organism evidence="1 2">
    <name type="scientific">Armillaria gallica</name>
    <name type="common">Bulbous honey fungus</name>
    <name type="synonym">Armillaria bulbosa</name>
    <dbReference type="NCBI Taxonomy" id="47427"/>
    <lineage>
        <taxon>Eukaryota</taxon>
        <taxon>Fungi</taxon>
        <taxon>Dikarya</taxon>
        <taxon>Basidiomycota</taxon>
        <taxon>Agaricomycotina</taxon>
        <taxon>Agaricomycetes</taxon>
        <taxon>Agaricomycetidae</taxon>
        <taxon>Agaricales</taxon>
        <taxon>Marasmiineae</taxon>
        <taxon>Physalacriaceae</taxon>
        <taxon>Armillaria</taxon>
    </lineage>
</organism>
<keyword evidence="2" id="KW-1185">Reference proteome</keyword>
<dbReference type="Proteomes" id="UP000217790">
    <property type="component" value="Unassembled WGS sequence"/>
</dbReference>
<gene>
    <name evidence="1" type="ORF">ARMGADRAFT_1016195</name>
</gene>
<protein>
    <submittedName>
        <fullName evidence="1">Uncharacterized protein</fullName>
    </submittedName>
</protein>
<dbReference type="EMBL" id="KZ293674">
    <property type="protein sequence ID" value="PBK88199.1"/>
    <property type="molecule type" value="Genomic_DNA"/>
</dbReference>
<proteinExistence type="predicted"/>
<dbReference type="AlphaFoldDB" id="A0A2H3CYR9"/>
<reference evidence="2" key="1">
    <citation type="journal article" date="2017" name="Nat. Ecol. Evol.">
        <title>Genome expansion and lineage-specific genetic innovations in the forest pathogenic fungi Armillaria.</title>
        <authorList>
            <person name="Sipos G."/>
            <person name="Prasanna A.N."/>
            <person name="Walter M.C."/>
            <person name="O'Connor E."/>
            <person name="Balint B."/>
            <person name="Krizsan K."/>
            <person name="Kiss B."/>
            <person name="Hess J."/>
            <person name="Varga T."/>
            <person name="Slot J."/>
            <person name="Riley R."/>
            <person name="Boka B."/>
            <person name="Rigling D."/>
            <person name="Barry K."/>
            <person name="Lee J."/>
            <person name="Mihaltcheva S."/>
            <person name="LaButti K."/>
            <person name="Lipzen A."/>
            <person name="Waldron R."/>
            <person name="Moloney N.M."/>
            <person name="Sperisen C."/>
            <person name="Kredics L."/>
            <person name="Vagvoelgyi C."/>
            <person name="Patrignani A."/>
            <person name="Fitzpatrick D."/>
            <person name="Nagy I."/>
            <person name="Doyle S."/>
            <person name="Anderson J.B."/>
            <person name="Grigoriev I.V."/>
            <person name="Gueldener U."/>
            <person name="Muensterkoetter M."/>
            <person name="Nagy L.G."/>
        </authorList>
    </citation>
    <scope>NUCLEOTIDE SEQUENCE [LARGE SCALE GENOMIC DNA]</scope>
    <source>
        <strain evidence="2">Ar21-2</strain>
    </source>
</reference>
<accession>A0A2H3CYR9</accession>
<sequence>MNEEQGFELVSFHCCHPYYRIRSGLGRRANGMLGAPSLHTYLTRNSPSFPYVGITGIPVRTPTCRTEEEHTDDIKATWLRH</sequence>
<evidence type="ECO:0000313" key="1">
    <source>
        <dbReference type="EMBL" id="PBK88199.1"/>
    </source>
</evidence>
<dbReference type="OrthoDB" id="332863at2759"/>
<evidence type="ECO:0000313" key="2">
    <source>
        <dbReference type="Proteomes" id="UP000217790"/>
    </source>
</evidence>
<dbReference type="InParanoid" id="A0A2H3CYR9"/>